<dbReference type="Gene3D" id="3.40.50.150">
    <property type="entry name" value="Vaccinia Virus protein VP39"/>
    <property type="match status" value="1"/>
</dbReference>
<evidence type="ECO:0000256" key="5">
    <source>
        <dbReference type="ARBA" id="ARBA00022691"/>
    </source>
</evidence>
<dbReference type="EMBL" id="MT631266">
    <property type="protein sequence ID" value="QNO47587.1"/>
    <property type="molecule type" value="Genomic_DNA"/>
</dbReference>
<dbReference type="PROSITE" id="PS01131">
    <property type="entry name" value="RRNA_A_DIMETH"/>
    <property type="match status" value="1"/>
</dbReference>
<dbReference type="InterPro" id="IPR001737">
    <property type="entry name" value="KsgA/Erm"/>
</dbReference>
<dbReference type="EC" id="2.1.1.-" evidence="7"/>
<comment type="function">
    <text evidence="7">Specifically dimethylates two adjacent adenosines in the loop of a conserved hairpin near the 3'-end of 16S rRNA in the 30S particle. May play a critical role in biogenesis of 30S subunits.</text>
</comment>
<evidence type="ECO:0000256" key="6">
    <source>
        <dbReference type="ARBA" id="ARBA00022884"/>
    </source>
</evidence>
<dbReference type="GO" id="GO:0000179">
    <property type="term" value="F:rRNA (adenine-N6,N6-)-dimethyltransferase activity"/>
    <property type="evidence" value="ECO:0007669"/>
    <property type="project" value="UniProtKB-UniRule"/>
</dbReference>
<dbReference type="InterPro" id="IPR011530">
    <property type="entry name" value="rRNA_adenine_dimethylase"/>
</dbReference>
<reference evidence="10" key="1">
    <citation type="submission" date="2020-06" db="EMBL/GenBank/DDBJ databases">
        <title>Unique genomic features of the anaerobic methanotrophic archaea.</title>
        <authorList>
            <person name="Chadwick G.L."/>
            <person name="Skennerton C.T."/>
            <person name="Laso-Perez R."/>
            <person name="Leu A.O."/>
            <person name="Speth D.R."/>
            <person name="Yu H."/>
            <person name="Morgan-Lang C."/>
            <person name="Hatzenpichler R."/>
            <person name="Goudeau D."/>
            <person name="Malmstrom R."/>
            <person name="Brazelton W.J."/>
            <person name="Woyke T."/>
            <person name="Hallam S.J."/>
            <person name="Tyson G.W."/>
            <person name="Wegener G."/>
            <person name="Boetius A."/>
            <person name="Orphan V."/>
        </authorList>
    </citation>
    <scope>NUCLEOTIDE SEQUENCE</scope>
</reference>
<name>A0A7G9YHV3_9EURY</name>
<keyword evidence="2 7" id="KW-0698">rRNA processing</keyword>
<dbReference type="InterPro" id="IPR020598">
    <property type="entry name" value="rRNA_Ade_methylase_Trfase_N"/>
</dbReference>
<evidence type="ECO:0000313" key="11">
    <source>
        <dbReference type="EMBL" id="QNO49171.1"/>
    </source>
</evidence>
<dbReference type="AlphaFoldDB" id="A0A7G9YHV3"/>
<keyword evidence="4 7" id="KW-0808">Transferase</keyword>
<dbReference type="CDD" id="cd02440">
    <property type="entry name" value="AdoMet_MTases"/>
    <property type="match status" value="1"/>
</dbReference>
<dbReference type="PANTHER" id="PTHR11727">
    <property type="entry name" value="DIMETHYLADENOSINE TRANSFERASE"/>
    <property type="match status" value="1"/>
</dbReference>
<evidence type="ECO:0000256" key="4">
    <source>
        <dbReference type="ARBA" id="ARBA00022679"/>
    </source>
</evidence>
<feature type="binding site" evidence="7 8">
    <location>
        <position position="88"/>
    </location>
    <ligand>
        <name>S-adenosyl-L-methionine</name>
        <dbReference type="ChEBI" id="CHEBI:59789"/>
    </ligand>
</feature>
<dbReference type="Gene3D" id="1.10.8.100">
    <property type="entry name" value="Ribosomal RNA adenine dimethylase-like, domain 2"/>
    <property type="match status" value="1"/>
</dbReference>
<keyword evidence="1 7" id="KW-0963">Cytoplasm</keyword>
<dbReference type="PANTHER" id="PTHR11727:SF7">
    <property type="entry name" value="DIMETHYLADENOSINE TRANSFERASE-RELATED"/>
    <property type="match status" value="1"/>
</dbReference>
<gene>
    <name evidence="7 10" type="primary">rsmA</name>
    <name evidence="7" type="synonym">ksgA</name>
    <name evidence="11" type="ORF">CDCKMDEO_00016</name>
    <name evidence="10" type="ORF">HEDHIHPB_00016</name>
</gene>
<comment type="subcellular location">
    <subcellularLocation>
        <location evidence="7">Cytoplasm</location>
    </subcellularLocation>
</comment>
<protein>
    <recommendedName>
        <fullName evidence="7">Probable ribosomal RNA small subunit methyltransferase A</fullName>
        <ecNumber evidence="7">2.1.1.-</ecNumber>
    </recommendedName>
    <alternativeName>
        <fullName evidence="7">16S rRNA dimethyladenosine transferase</fullName>
    </alternativeName>
    <alternativeName>
        <fullName evidence="7">16S rRNA dimethylase</fullName>
    </alternativeName>
    <alternativeName>
        <fullName evidence="7">S-adenosylmethionine-6-N',N'-adenosyl(rRNA) dimethyltransferase</fullName>
    </alternativeName>
</protein>
<keyword evidence="6 7" id="KW-0694">RNA-binding</keyword>
<dbReference type="SMART" id="SM00650">
    <property type="entry name" value="rADc"/>
    <property type="match status" value="1"/>
</dbReference>
<evidence type="ECO:0000259" key="9">
    <source>
        <dbReference type="SMART" id="SM00650"/>
    </source>
</evidence>
<evidence type="ECO:0000256" key="3">
    <source>
        <dbReference type="ARBA" id="ARBA00022603"/>
    </source>
</evidence>
<evidence type="ECO:0000256" key="1">
    <source>
        <dbReference type="ARBA" id="ARBA00022490"/>
    </source>
</evidence>
<dbReference type="InterPro" id="IPR029063">
    <property type="entry name" value="SAM-dependent_MTases_sf"/>
</dbReference>
<accession>A0A7G9YHV3</accession>
<sequence>MAKSDQYLLIADPVLHRIIAYAGLCKSDVVLEIGAGTGVLTEKLAERAERVIAIESDPSFGRLLDQRFKNTDNANNTKNPNVEIVHGDALKIEFPRFNKIVSNLPYSISSQITFKLLEYPFETAILMYQYEFAKRMAASHGSKDYGRLSISVQYKTSVELLEIVPATAFSPEPSVRSAIVRLTMRAPEYNVLNYDFFSRFLNAVFSQRRKKLRNSIKSFADIRGLDIPEDLLNMRPEELPAYRLAEISDGIYSHLSGE</sequence>
<organism evidence="10">
    <name type="scientific">Candidatus Methanogaster sp. ANME-2c ERB4</name>
    <dbReference type="NCBI Taxonomy" id="2759911"/>
    <lineage>
        <taxon>Archaea</taxon>
        <taxon>Methanobacteriati</taxon>
        <taxon>Methanobacteriota</taxon>
        <taxon>Stenosarchaea group</taxon>
        <taxon>Methanomicrobia</taxon>
        <taxon>Methanosarcinales</taxon>
        <taxon>ANME-2 cluster</taxon>
        <taxon>Candidatus Methanogasteraceae</taxon>
        <taxon>Candidatus Methanogaster</taxon>
    </lineage>
</organism>
<dbReference type="InterPro" id="IPR020596">
    <property type="entry name" value="rRNA_Ade_Mease_Trfase_CS"/>
</dbReference>
<dbReference type="InterPro" id="IPR023165">
    <property type="entry name" value="rRNA_Ade_diMease-like_C"/>
</dbReference>
<feature type="domain" description="Ribosomal RNA adenine methylase transferase N-terminal" evidence="9">
    <location>
        <begin position="14"/>
        <end position="186"/>
    </location>
</feature>
<evidence type="ECO:0000256" key="2">
    <source>
        <dbReference type="ARBA" id="ARBA00022552"/>
    </source>
</evidence>
<evidence type="ECO:0000256" key="8">
    <source>
        <dbReference type="PROSITE-ProRule" id="PRU01026"/>
    </source>
</evidence>
<dbReference type="GO" id="GO:0005737">
    <property type="term" value="C:cytoplasm"/>
    <property type="evidence" value="ECO:0007669"/>
    <property type="project" value="UniProtKB-SubCell"/>
</dbReference>
<keyword evidence="5 7" id="KW-0949">S-adenosyl-L-methionine</keyword>
<comment type="similarity">
    <text evidence="7">Belongs to the class I-like SAM-binding methyltransferase superfamily. rRNA adenine N(6)-methyltransferase family. RsmA subfamily.</text>
</comment>
<evidence type="ECO:0000313" key="10">
    <source>
        <dbReference type="EMBL" id="QNO47587.1"/>
    </source>
</evidence>
<dbReference type="EMBL" id="MT631373">
    <property type="protein sequence ID" value="QNO49171.1"/>
    <property type="molecule type" value="Genomic_DNA"/>
</dbReference>
<feature type="binding site" evidence="7 8">
    <location>
        <position position="34"/>
    </location>
    <ligand>
        <name>S-adenosyl-L-methionine</name>
        <dbReference type="ChEBI" id="CHEBI:59789"/>
    </ligand>
</feature>
<proteinExistence type="inferred from homology"/>
<dbReference type="PROSITE" id="PS51689">
    <property type="entry name" value="SAM_RNA_A_N6_MT"/>
    <property type="match status" value="1"/>
</dbReference>
<feature type="binding site" evidence="7 8">
    <location>
        <position position="9"/>
    </location>
    <ligand>
        <name>S-adenosyl-L-methionine</name>
        <dbReference type="ChEBI" id="CHEBI:59789"/>
    </ligand>
</feature>
<dbReference type="Pfam" id="PF00398">
    <property type="entry name" value="RrnaAD"/>
    <property type="match status" value="1"/>
</dbReference>
<feature type="binding site" evidence="7 8">
    <location>
        <position position="103"/>
    </location>
    <ligand>
        <name>S-adenosyl-L-methionine</name>
        <dbReference type="ChEBI" id="CHEBI:59789"/>
    </ligand>
</feature>
<dbReference type="NCBIfam" id="TIGR00755">
    <property type="entry name" value="ksgA"/>
    <property type="match status" value="1"/>
</dbReference>
<dbReference type="HAMAP" id="MF_00607">
    <property type="entry name" value="16SrRNA_methyltr_A"/>
    <property type="match status" value="1"/>
</dbReference>
<dbReference type="SUPFAM" id="SSF53335">
    <property type="entry name" value="S-adenosyl-L-methionine-dependent methyltransferases"/>
    <property type="match status" value="1"/>
</dbReference>
<comment type="caution">
    <text evidence="7 8">Lacks conserved residue(s) required for the propagation of feature annotation.</text>
</comment>
<evidence type="ECO:0000256" key="7">
    <source>
        <dbReference type="HAMAP-Rule" id="MF_00607"/>
    </source>
</evidence>
<feature type="binding site" evidence="7 8">
    <location>
        <position position="55"/>
    </location>
    <ligand>
        <name>S-adenosyl-L-methionine</name>
        <dbReference type="ChEBI" id="CHEBI:59789"/>
    </ligand>
</feature>
<keyword evidence="3 7" id="KW-0489">Methyltransferase</keyword>
<dbReference type="GO" id="GO:0003723">
    <property type="term" value="F:RNA binding"/>
    <property type="evidence" value="ECO:0007669"/>
    <property type="project" value="UniProtKB-UniRule"/>
</dbReference>